<comment type="caution">
    <text evidence="8">The sequence shown here is derived from an EMBL/GenBank/DDBJ whole genome shotgun (WGS) entry which is preliminary data.</text>
</comment>
<dbReference type="Pfam" id="PF05175">
    <property type="entry name" value="MTS"/>
    <property type="match status" value="1"/>
</dbReference>
<accession>A0AAV5AXM9</accession>
<dbReference type="InterPro" id="IPR020596">
    <property type="entry name" value="rRNA_Ade_Mease_Trfase_CS"/>
</dbReference>
<evidence type="ECO:0000256" key="1">
    <source>
        <dbReference type="ARBA" id="ARBA00022490"/>
    </source>
</evidence>
<dbReference type="PROSITE" id="PS00092">
    <property type="entry name" value="N6_MTASE"/>
    <property type="match status" value="1"/>
</dbReference>
<dbReference type="Proteomes" id="UP001207736">
    <property type="component" value="Unassembled WGS sequence"/>
</dbReference>
<evidence type="ECO:0000313" key="9">
    <source>
        <dbReference type="EMBL" id="GJM51839.1"/>
    </source>
</evidence>
<dbReference type="AlphaFoldDB" id="A0AAV5AXM9"/>
<gene>
    <name evidence="8" type="ORF">RCZ15_16590</name>
    <name evidence="9" type="ORF">RCZ16_01570</name>
</gene>
<keyword evidence="2 6" id="KW-0489">Methyltransferase</keyword>
<evidence type="ECO:0000313" key="8">
    <source>
        <dbReference type="EMBL" id="GJM50686.1"/>
    </source>
</evidence>
<dbReference type="EMBL" id="BQKA01000033">
    <property type="protein sequence ID" value="GJM50686.1"/>
    <property type="molecule type" value="Genomic_DNA"/>
</dbReference>
<dbReference type="PANTHER" id="PTHR47739">
    <property type="entry name" value="TRNA1(VAL) (ADENINE(37)-N6)-METHYLTRANSFERASE"/>
    <property type="match status" value="1"/>
</dbReference>
<evidence type="ECO:0000313" key="11">
    <source>
        <dbReference type="Proteomes" id="UP001208692"/>
    </source>
</evidence>
<dbReference type="PROSITE" id="PS01131">
    <property type="entry name" value="RRNA_A_DIMETH"/>
    <property type="match status" value="1"/>
</dbReference>
<dbReference type="InterPro" id="IPR022882">
    <property type="entry name" value="tRNA_adenine-N6_MeTrfase"/>
</dbReference>
<keyword evidence="11" id="KW-1185">Reference proteome</keyword>
<comment type="catalytic activity">
    <reaction evidence="6">
        <text>adenosine(37) in tRNA1(Val) + S-adenosyl-L-methionine = N(6)-methyladenosine(37) in tRNA1(Val) + S-adenosyl-L-homocysteine + H(+)</text>
        <dbReference type="Rhea" id="RHEA:43160"/>
        <dbReference type="Rhea" id="RHEA-COMP:10369"/>
        <dbReference type="Rhea" id="RHEA-COMP:10370"/>
        <dbReference type="ChEBI" id="CHEBI:15378"/>
        <dbReference type="ChEBI" id="CHEBI:57856"/>
        <dbReference type="ChEBI" id="CHEBI:59789"/>
        <dbReference type="ChEBI" id="CHEBI:74411"/>
        <dbReference type="ChEBI" id="CHEBI:74449"/>
        <dbReference type="EC" id="2.1.1.223"/>
    </reaction>
</comment>
<comment type="function">
    <text evidence="6">Specifically methylates the adenine in position 37 of tRNA(1)(Val) (anticodon cmo5UAC).</text>
</comment>
<dbReference type="EMBL" id="BQKB01000007">
    <property type="protein sequence ID" value="GJM51839.1"/>
    <property type="molecule type" value="Genomic_DNA"/>
</dbReference>
<dbReference type="GO" id="GO:0008033">
    <property type="term" value="P:tRNA processing"/>
    <property type="evidence" value="ECO:0007669"/>
    <property type="project" value="UniProtKB-UniRule"/>
</dbReference>
<keyword evidence="1 6" id="KW-0963">Cytoplasm</keyword>
<dbReference type="PANTHER" id="PTHR47739:SF1">
    <property type="entry name" value="TRNA1(VAL) (ADENINE(37)-N6)-METHYLTRANSFERASE"/>
    <property type="match status" value="1"/>
</dbReference>
<reference evidence="8 11" key="1">
    <citation type="submission" date="2021-11" db="EMBL/GenBank/DDBJ databases">
        <title>Draft genome sequence of Capnocytophaga sp. strain KC07075 isolated from cat oral cavity.</title>
        <authorList>
            <person name="Suzuki M."/>
            <person name="Imaoka K."/>
            <person name="Kimura M."/>
            <person name="Morikawa S."/>
            <person name="Maeda K."/>
        </authorList>
    </citation>
    <scope>NUCLEOTIDE SEQUENCE</scope>
    <source>
        <strain evidence="8">KC07075</strain>
        <strain evidence="9 11">KC07079</strain>
    </source>
</reference>
<evidence type="ECO:0000256" key="5">
    <source>
        <dbReference type="ARBA" id="ARBA00022694"/>
    </source>
</evidence>
<dbReference type="HAMAP" id="MF_01872">
    <property type="entry name" value="tRNA_methyltr_YfiC"/>
    <property type="match status" value="1"/>
</dbReference>
<evidence type="ECO:0000256" key="2">
    <source>
        <dbReference type="ARBA" id="ARBA00022603"/>
    </source>
</evidence>
<dbReference type="GO" id="GO:0016430">
    <property type="term" value="F:tRNA (adenine-N6)-methyltransferase activity"/>
    <property type="evidence" value="ECO:0007669"/>
    <property type="project" value="UniProtKB-UniRule"/>
</dbReference>
<dbReference type="InterPro" id="IPR002052">
    <property type="entry name" value="DNA_methylase_N6_adenine_CS"/>
</dbReference>
<keyword evidence="3 6" id="KW-0808">Transferase</keyword>
<proteinExistence type="inferred from homology"/>
<feature type="domain" description="Methyltransferase small" evidence="7">
    <location>
        <begin position="22"/>
        <end position="128"/>
    </location>
</feature>
<keyword evidence="5 6" id="KW-0819">tRNA processing</keyword>
<dbReference type="GO" id="GO:0003676">
    <property type="term" value="F:nucleic acid binding"/>
    <property type="evidence" value="ECO:0007669"/>
    <property type="project" value="InterPro"/>
</dbReference>
<dbReference type="RefSeq" id="WP_264845443.1">
    <property type="nucleotide sequence ID" value="NZ_BPMA01000012.1"/>
</dbReference>
<dbReference type="GO" id="GO:0005737">
    <property type="term" value="C:cytoplasm"/>
    <property type="evidence" value="ECO:0007669"/>
    <property type="project" value="UniProtKB-SubCell"/>
</dbReference>
<dbReference type="Proteomes" id="UP001208692">
    <property type="component" value="Unassembled WGS sequence"/>
</dbReference>
<evidence type="ECO:0000256" key="6">
    <source>
        <dbReference type="HAMAP-Rule" id="MF_01872"/>
    </source>
</evidence>
<evidence type="ECO:0000256" key="3">
    <source>
        <dbReference type="ARBA" id="ARBA00022679"/>
    </source>
</evidence>
<evidence type="ECO:0000256" key="4">
    <source>
        <dbReference type="ARBA" id="ARBA00022691"/>
    </source>
</evidence>
<dbReference type="InterPro" id="IPR007848">
    <property type="entry name" value="Small_mtfrase_dom"/>
</dbReference>
<dbReference type="Gene3D" id="3.40.50.150">
    <property type="entry name" value="Vaccinia Virus protein VP39"/>
    <property type="match status" value="1"/>
</dbReference>
<dbReference type="CDD" id="cd02440">
    <property type="entry name" value="AdoMet_MTases"/>
    <property type="match status" value="1"/>
</dbReference>
<organism evidence="8 10">
    <name type="scientific">Capnocytophaga catalasegens</name>
    <dbReference type="NCBI Taxonomy" id="1004260"/>
    <lineage>
        <taxon>Bacteria</taxon>
        <taxon>Pseudomonadati</taxon>
        <taxon>Bacteroidota</taxon>
        <taxon>Flavobacteriia</taxon>
        <taxon>Flavobacteriales</taxon>
        <taxon>Flavobacteriaceae</taxon>
        <taxon>Capnocytophaga</taxon>
    </lineage>
</organism>
<comment type="subcellular location">
    <subcellularLocation>
        <location evidence="6">Cytoplasm</location>
    </subcellularLocation>
</comment>
<dbReference type="SUPFAM" id="SSF53335">
    <property type="entry name" value="S-adenosyl-L-methionine-dependent methyltransferases"/>
    <property type="match status" value="1"/>
</dbReference>
<protein>
    <recommendedName>
        <fullName evidence="6">tRNA1(Val) (adenine(37)-N6)-methyltransferase</fullName>
        <ecNumber evidence="6">2.1.1.223</ecNumber>
    </recommendedName>
    <alternativeName>
        <fullName evidence="6">tRNA m6A37 methyltransferase</fullName>
    </alternativeName>
</protein>
<comment type="similarity">
    <text evidence="6">Belongs to the methyltransferase superfamily. tRNA (adenine-N(6)-)-methyltransferase family.</text>
</comment>
<keyword evidence="4 6" id="KW-0949">S-adenosyl-L-methionine</keyword>
<dbReference type="InterPro" id="IPR029063">
    <property type="entry name" value="SAM-dependent_MTases_sf"/>
</dbReference>
<evidence type="ECO:0000313" key="10">
    <source>
        <dbReference type="Proteomes" id="UP001207736"/>
    </source>
</evidence>
<name>A0AAV5AXM9_9FLAO</name>
<dbReference type="InterPro" id="IPR050210">
    <property type="entry name" value="tRNA_Adenine-N(6)_MTase"/>
</dbReference>
<dbReference type="GO" id="GO:0000179">
    <property type="term" value="F:rRNA (adenine-N6,N6-)-dimethyltransferase activity"/>
    <property type="evidence" value="ECO:0007669"/>
    <property type="project" value="InterPro"/>
</dbReference>
<sequence length="237" mass="27381">MFYFKQFSIKQEQSAMKVSTDSVLLGASVPIVDCSKVLDIGAGTGILSLMIAQRMSTPEIDAVEIDQDTYQECLYNIQKSIWANRINCYHTDIENFTENCFSKYDIIISNPPFYTEDYISTNQKRKIARSTQSLSFEKLLDSVAKLIASDGYFAVIIPYKEEKSFVELASKNTLYPKQITHIKGRAEIDFKRSLLIFSTEKKKIQYKELCIEISRHKYTPEYINLTKDFYLNIEKNS</sequence>
<evidence type="ECO:0000259" key="7">
    <source>
        <dbReference type="Pfam" id="PF05175"/>
    </source>
</evidence>
<dbReference type="PRINTS" id="PR00507">
    <property type="entry name" value="N12N6MTFRASE"/>
</dbReference>
<dbReference type="EC" id="2.1.1.223" evidence="6"/>